<evidence type="ECO:0000313" key="1">
    <source>
        <dbReference type="EMBL" id="KAI3756720.1"/>
    </source>
</evidence>
<organism evidence="1 2">
    <name type="scientific">Smallanthus sonchifolius</name>
    <dbReference type="NCBI Taxonomy" id="185202"/>
    <lineage>
        <taxon>Eukaryota</taxon>
        <taxon>Viridiplantae</taxon>
        <taxon>Streptophyta</taxon>
        <taxon>Embryophyta</taxon>
        <taxon>Tracheophyta</taxon>
        <taxon>Spermatophyta</taxon>
        <taxon>Magnoliopsida</taxon>
        <taxon>eudicotyledons</taxon>
        <taxon>Gunneridae</taxon>
        <taxon>Pentapetalae</taxon>
        <taxon>asterids</taxon>
        <taxon>campanulids</taxon>
        <taxon>Asterales</taxon>
        <taxon>Asteraceae</taxon>
        <taxon>Asteroideae</taxon>
        <taxon>Heliantheae alliance</taxon>
        <taxon>Millerieae</taxon>
        <taxon>Smallanthus</taxon>
    </lineage>
</organism>
<proteinExistence type="predicted"/>
<sequence>MENRAAELVFIPAPGLGHIMSTIEIANFFVNRDQRLSVTVLVIKPPSSSSGSTVTTYIQSLAKNTMDHISFLELPQDKIPPTSDSKGPLTAYNIEFIKSHCRHVRNIMADMISKPGSRRVAAFVIDMFCTSMINVVNEFNVPTYAFFTCNAAFLGFKFYIQTLCDDKNQDVIQLSHSDTEIRVPTFVKPIPTKVLPAIVRTRESLVCHLHGDYERESLDDDVIRWLDDQPPASVVFLCFGSMGSFEEVQVKEIVHALEQSGHHFLWSLRRPPSDSTSRVTRDYEDPRVVLSEGFLERTTGIGKVIVWAPQVAVLAHRAVGGFVSHCGWNSLLESIWFGVPVVVWPMYAEQPINAFEMVVELGLAVEIKLDYRKDLFNPMAETVIVTTEEIEIGIRRLMEDDSIRTKVKMMSSQSRSTVKFNIKIVFLKVWTEYIQGQRVRCILKICLWVQKPVSLLKY</sequence>
<dbReference type="Proteomes" id="UP001056120">
    <property type="component" value="Linkage Group LG18"/>
</dbReference>
<protein>
    <submittedName>
        <fullName evidence="1">Uncharacterized protein</fullName>
    </submittedName>
</protein>
<name>A0ACB9ECZ7_9ASTR</name>
<comment type="caution">
    <text evidence="1">The sequence shown here is derived from an EMBL/GenBank/DDBJ whole genome shotgun (WGS) entry which is preliminary data.</text>
</comment>
<evidence type="ECO:0000313" key="2">
    <source>
        <dbReference type="Proteomes" id="UP001056120"/>
    </source>
</evidence>
<keyword evidence="2" id="KW-1185">Reference proteome</keyword>
<reference evidence="1 2" key="2">
    <citation type="journal article" date="2022" name="Mol. Ecol. Resour.">
        <title>The genomes of chicory, endive, great burdock and yacon provide insights into Asteraceae paleo-polyploidization history and plant inulin production.</title>
        <authorList>
            <person name="Fan W."/>
            <person name="Wang S."/>
            <person name="Wang H."/>
            <person name="Wang A."/>
            <person name="Jiang F."/>
            <person name="Liu H."/>
            <person name="Zhao H."/>
            <person name="Xu D."/>
            <person name="Zhang Y."/>
        </authorList>
    </citation>
    <scope>NUCLEOTIDE SEQUENCE [LARGE SCALE GENOMIC DNA]</scope>
    <source>
        <strain evidence="2">cv. Yunnan</strain>
        <tissue evidence="1">Leaves</tissue>
    </source>
</reference>
<accession>A0ACB9ECZ7</accession>
<dbReference type="EMBL" id="CM042035">
    <property type="protein sequence ID" value="KAI3756720.1"/>
    <property type="molecule type" value="Genomic_DNA"/>
</dbReference>
<reference evidence="2" key="1">
    <citation type="journal article" date="2022" name="Mol. Ecol. Resour.">
        <title>The genomes of chicory, endive, great burdock and yacon provide insights into Asteraceae palaeo-polyploidization history and plant inulin production.</title>
        <authorList>
            <person name="Fan W."/>
            <person name="Wang S."/>
            <person name="Wang H."/>
            <person name="Wang A."/>
            <person name="Jiang F."/>
            <person name="Liu H."/>
            <person name="Zhao H."/>
            <person name="Xu D."/>
            <person name="Zhang Y."/>
        </authorList>
    </citation>
    <scope>NUCLEOTIDE SEQUENCE [LARGE SCALE GENOMIC DNA]</scope>
    <source>
        <strain evidence="2">cv. Yunnan</strain>
    </source>
</reference>
<gene>
    <name evidence="1" type="ORF">L1987_56542</name>
</gene>